<dbReference type="Proteomes" id="UP000887226">
    <property type="component" value="Unassembled WGS sequence"/>
</dbReference>
<dbReference type="InterPro" id="IPR011990">
    <property type="entry name" value="TPR-like_helical_dom_sf"/>
</dbReference>
<dbReference type="GO" id="GO:0006335">
    <property type="term" value="P:DNA replication-dependent chromatin assembly"/>
    <property type="evidence" value="ECO:0007669"/>
    <property type="project" value="TreeGrafter"/>
</dbReference>
<organism evidence="9 10">
    <name type="scientific">Calycina marina</name>
    <dbReference type="NCBI Taxonomy" id="1763456"/>
    <lineage>
        <taxon>Eukaryota</taxon>
        <taxon>Fungi</taxon>
        <taxon>Dikarya</taxon>
        <taxon>Ascomycota</taxon>
        <taxon>Pezizomycotina</taxon>
        <taxon>Leotiomycetes</taxon>
        <taxon>Helotiales</taxon>
        <taxon>Pezizellaceae</taxon>
        <taxon>Calycina</taxon>
    </lineage>
</organism>
<evidence type="ECO:0000313" key="9">
    <source>
        <dbReference type="EMBL" id="KAG9244341.1"/>
    </source>
</evidence>
<feature type="region of interest" description="Disordered" evidence="7">
    <location>
        <begin position="406"/>
        <end position="465"/>
    </location>
</feature>
<keyword evidence="5" id="KW-0539">Nucleus</keyword>
<evidence type="ECO:0000256" key="1">
    <source>
        <dbReference type="ARBA" id="ARBA00004123"/>
    </source>
</evidence>
<dbReference type="SMART" id="SM00028">
    <property type="entry name" value="TPR"/>
    <property type="match status" value="2"/>
</dbReference>
<dbReference type="InterPro" id="IPR019734">
    <property type="entry name" value="TPR_rpt"/>
</dbReference>
<dbReference type="PANTHER" id="PTHR15081:SF1">
    <property type="entry name" value="NUCLEAR AUTOANTIGENIC SPERM PROTEIN"/>
    <property type="match status" value="1"/>
</dbReference>
<dbReference type="Pfam" id="PF10516">
    <property type="entry name" value="SHNi-TPR"/>
    <property type="match status" value="1"/>
</dbReference>
<feature type="compositionally biased region" description="Acidic residues" evidence="7">
    <location>
        <begin position="154"/>
        <end position="172"/>
    </location>
</feature>
<name>A0A9P7Z2Y3_9HELO</name>
<dbReference type="EMBL" id="MU253913">
    <property type="protein sequence ID" value="KAG9244341.1"/>
    <property type="molecule type" value="Genomic_DNA"/>
</dbReference>
<dbReference type="OrthoDB" id="5587616at2759"/>
<comment type="similarity">
    <text evidence="2">Belongs to the NASP family.</text>
</comment>
<gene>
    <name evidence="9" type="ORF">BJ878DRAFT_506752</name>
</gene>
<dbReference type="SUPFAM" id="SSF48452">
    <property type="entry name" value="TPR-like"/>
    <property type="match status" value="1"/>
</dbReference>
<evidence type="ECO:0000256" key="4">
    <source>
        <dbReference type="ARBA" id="ARBA00022803"/>
    </source>
</evidence>
<proteinExistence type="inferred from homology"/>
<dbReference type="Gene3D" id="1.25.40.10">
    <property type="entry name" value="Tetratricopeptide repeat domain"/>
    <property type="match status" value="1"/>
</dbReference>
<dbReference type="GO" id="GO:0034080">
    <property type="term" value="P:CENP-A containing chromatin assembly"/>
    <property type="evidence" value="ECO:0007669"/>
    <property type="project" value="TreeGrafter"/>
</dbReference>
<keyword evidence="3" id="KW-0677">Repeat</keyword>
<protein>
    <recommendedName>
        <fullName evidence="8">Tetratricopeptide SHNi-TPR domain-containing protein</fullName>
    </recommendedName>
</protein>
<comment type="subcellular location">
    <subcellularLocation>
        <location evidence="1">Nucleus</location>
    </subcellularLocation>
</comment>
<evidence type="ECO:0000259" key="8">
    <source>
        <dbReference type="Pfam" id="PF10516"/>
    </source>
</evidence>
<keyword evidence="6" id="KW-0175">Coiled coil</keyword>
<dbReference type="GO" id="GO:0042393">
    <property type="term" value="F:histone binding"/>
    <property type="evidence" value="ECO:0007669"/>
    <property type="project" value="TreeGrafter"/>
</dbReference>
<comment type="caution">
    <text evidence="9">The sequence shown here is derived from an EMBL/GenBank/DDBJ whole genome shotgun (WGS) entry which is preliminary data.</text>
</comment>
<evidence type="ECO:0000256" key="7">
    <source>
        <dbReference type="SAM" id="MobiDB-lite"/>
    </source>
</evidence>
<dbReference type="GO" id="GO:0005654">
    <property type="term" value="C:nucleoplasm"/>
    <property type="evidence" value="ECO:0007669"/>
    <property type="project" value="TreeGrafter"/>
</dbReference>
<reference evidence="9" key="1">
    <citation type="journal article" date="2021" name="IMA Fungus">
        <title>Genomic characterization of three marine fungi, including Emericellopsis atlantica sp. nov. with signatures of a generalist lifestyle and marine biomass degradation.</title>
        <authorList>
            <person name="Hagestad O.C."/>
            <person name="Hou L."/>
            <person name="Andersen J.H."/>
            <person name="Hansen E.H."/>
            <person name="Altermark B."/>
            <person name="Li C."/>
            <person name="Kuhnert E."/>
            <person name="Cox R.J."/>
            <person name="Crous P.W."/>
            <person name="Spatafora J.W."/>
            <person name="Lail K."/>
            <person name="Amirebrahimi M."/>
            <person name="Lipzen A."/>
            <person name="Pangilinan J."/>
            <person name="Andreopoulos W."/>
            <person name="Hayes R.D."/>
            <person name="Ng V."/>
            <person name="Grigoriev I.V."/>
            <person name="Jackson S.A."/>
            <person name="Sutton T.D.S."/>
            <person name="Dobson A.D.W."/>
            <person name="Rama T."/>
        </authorList>
    </citation>
    <scope>NUCLEOTIDE SEQUENCE</scope>
    <source>
        <strain evidence="9">TRa3180A</strain>
    </source>
</reference>
<evidence type="ECO:0000256" key="5">
    <source>
        <dbReference type="ARBA" id="ARBA00023242"/>
    </source>
</evidence>
<feature type="compositionally biased region" description="Basic and acidic residues" evidence="7">
    <location>
        <begin position="114"/>
        <end position="124"/>
    </location>
</feature>
<dbReference type="AlphaFoldDB" id="A0A9P7Z2Y3"/>
<accession>A0A9P7Z2Y3</accession>
<keyword evidence="4" id="KW-0802">TPR repeat</keyword>
<dbReference type="PANTHER" id="PTHR15081">
    <property type="entry name" value="NUCLEAR AUTOANTIGENIC SPERM PROTEIN NASP -RELATED"/>
    <property type="match status" value="1"/>
</dbReference>
<keyword evidence="10" id="KW-1185">Reference proteome</keyword>
<evidence type="ECO:0000313" key="10">
    <source>
        <dbReference type="Proteomes" id="UP000887226"/>
    </source>
</evidence>
<evidence type="ECO:0000256" key="6">
    <source>
        <dbReference type="SAM" id="Coils"/>
    </source>
</evidence>
<sequence>MAEPIEPPVLFTEESSAAAEDINSAKVTLADLCAKGTSQYARKSYEAAAELYAQAAELQAELNGETNPGNAEILFLYGRSLFEVGKAHSNVLGGKSGGEKKQPAARKKKTNKQPVEDGEAKSDLDEVAEGAADTIVEKEESNTAQPLFHFTGDENFEESDNEEAEGNGDEEEDDDLATAFEILDLARVLFGRRLDQPEAGKDKGKETGDSPMTKHIKERLADTHHLLGEISLENEKFDGAVTDFKASLEIKQTIFPEEHEIIAEAHYLLSLALEFASIKPIPKEGNDDGAEPDNQVDQALRDKAAKEMEATISSIKLKLSNKEVELASSANSEENDILRSQVAESREILADMEARLTELSKPPIDVKGMKDSVFGGQNPLGGLLGATQGGSAAEVDARLEEAKKNATDLTGLVRHKRKPEDSNGTASATRNGAGKRKAEDDIEDIETSKKAKVENMNPTVEEVAE</sequence>
<feature type="domain" description="Tetratricopeptide SHNi-TPR" evidence="8">
    <location>
        <begin position="221"/>
        <end position="258"/>
    </location>
</feature>
<evidence type="ECO:0000256" key="2">
    <source>
        <dbReference type="ARBA" id="ARBA00008402"/>
    </source>
</evidence>
<feature type="coiled-coil region" evidence="6">
    <location>
        <begin position="305"/>
        <end position="355"/>
    </location>
</feature>
<dbReference type="InterPro" id="IPR019544">
    <property type="entry name" value="Tetratricopeptide_SHNi-TPR_dom"/>
</dbReference>
<feature type="region of interest" description="Disordered" evidence="7">
    <location>
        <begin position="89"/>
        <end position="172"/>
    </location>
</feature>
<dbReference type="InterPro" id="IPR051730">
    <property type="entry name" value="NASP-like"/>
</dbReference>
<evidence type="ECO:0000256" key="3">
    <source>
        <dbReference type="ARBA" id="ARBA00022737"/>
    </source>
</evidence>